<keyword evidence="1" id="KW-0812">Transmembrane</keyword>
<feature type="transmembrane region" description="Helical" evidence="1">
    <location>
        <begin position="172"/>
        <end position="191"/>
    </location>
</feature>
<keyword evidence="1" id="KW-1133">Transmembrane helix</keyword>
<comment type="caution">
    <text evidence="2">The sequence shown here is derived from an EMBL/GenBank/DDBJ whole genome shotgun (WGS) entry which is preliminary data.</text>
</comment>
<dbReference type="AlphaFoldDB" id="A0AAE0J3I3"/>
<reference evidence="2" key="2">
    <citation type="submission" date="2023-06" db="EMBL/GenBank/DDBJ databases">
        <authorList>
            <consortium name="Lawrence Berkeley National Laboratory"/>
            <person name="Haridas S."/>
            <person name="Hensen N."/>
            <person name="Bonometti L."/>
            <person name="Westerberg I."/>
            <person name="Brannstrom I.O."/>
            <person name="Guillou S."/>
            <person name="Cros-Aarteil S."/>
            <person name="Calhoun S."/>
            <person name="Kuo A."/>
            <person name="Mondo S."/>
            <person name="Pangilinan J."/>
            <person name="Riley R."/>
            <person name="Labutti K."/>
            <person name="Andreopoulos B."/>
            <person name="Lipzen A."/>
            <person name="Chen C."/>
            <person name="Yanf M."/>
            <person name="Daum C."/>
            <person name="Ng V."/>
            <person name="Clum A."/>
            <person name="Steindorff A."/>
            <person name="Ohm R."/>
            <person name="Martin F."/>
            <person name="Silar P."/>
            <person name="Natvig D."/>
            <person name="Lalanne C."/>
            <person name="Gautier V."/>
            <person name="Ament-Velasquez S.L."/>
            <person name="Kruys A."/>
            <person name="Hutchinson M.I."/>
            <person name="Powell A.J."/>
            <person name="Barry K."/>
            <person name="Miller A.N."/>
            <person name="Grigoriev I.V."/>
            <person name="Debuchy R."/>
            <person name="Gladieux P."/>
            <person name="Thoren M.H."/>
            <person name="Johannesson H."/>
        </authorList>
    </citation>
    <scope>NUCLEOTIDE SEQUENCE</scope>
    <source>
        <strain evidence="2">SMH4131-1</strain>
    </source>
</reference>
<name>A0AAE0J3I3_9PEZI</name>
<protein>
    <submittedName>
        <fullName evidence="2">Uncharacterized protein</fullName>
    </submittedName>
</protein>
<keyword evidence="3" id="KW-1185">Reference proteome</keyword>
<accession>A0AAE0J3I3</accession>
<evidence type="ECO:0000256" key="1">
    <source>
        <dbReference type="SAM" id="Phobius"/>
    </source>
</evidence>
<evidence type="ECO:0000313" key="2">
    <source>
        <dbReference type="EMBL" id="KAK3335970.1"/>
    </source>
</evidence>
<organism evidence="2 3">
    <name type="scientific">Cercophora scortea</name>
    <dbReference type="NCBI Taxonomy" id="314031"/>
    <lineage>
        <taxon>Eukaryota</taxon>
        <taxon>Fungi</taxon>
        <taxon>Dikarya</taxon>
        <taxon>Ascomycota</taxon>
        <taxon>Pezizomycotina</taxon>
        <taxon>Sordariomycetes</taxon>
        <taxon>Sordariomycetidae</taxon>
        <taxon>Sordariales</taxon>
        <taxon>Lasiosphaeriaceae</taxon>
        <taxon>Cercophora</taxon>
    </lineage>
</organism>
<sequence>MRLPVVLLLPSVRQAVGSFHGACLSACLGWFLPRQVDLLYAQGQARCAGLPGSLFSSLMTVLAAMSPLIHQCSGHFVGQVVRRRAGSCNGHLLGRELRTGQPSLVLLAPFRLFLPLVFAKALLFVANGLKTLLFFWIFFVHSSLPLACRDGPPHWYQICFRRRRRRRRRPRCSSSSSSSLPLVFVSCLFHTQISFDLPPAYPCLDPGPSLI</sequence>
<evidence type="ECO:0000313" key="3">
    <source>
        <dbReference type="Proteomes" id="UP001286456"/>
    </source>
</evidence>
<dbReference type="Proteomes" id="UP001286456">
    <property type="component" value="Unassembled WGS sequence"/>
</dbReference>
<gene>
    <name evidence="2" type="ORF">B0T19DRAFT_24617</name>
</gene>
<reference evidence="2" key="1">
    <citation type="journal article" date="2023" name="Mol. Phylogenet. Evol.">
        <title>Genome-scale phylogeny and comparative genomics of the fungal order Sordariales.</title>
        <authorList>
            <person name="Hensen N."/>
            <person name="Bonometti L."/>
            <person name="Westerberg I."/>
            <person name="Brannstrom I.O."/>
            <person name="Guillou S."/>
            <person name="Cros-Aarteil S."/>
            <person name="Calhoun S."/>
            <person name="Haridas S."/>
            <person name="Kuo A."/>
            <person name="Mondo S."/>
            <person name="Pangilinan J."/>
            <person name="Riley R."/>
            <person name="LaButti K."/>
            <person name="Andreopoulos B."/>
            <person name="Lipzen A."/>
            <person name="Chen C."/>
            <person name="Yan M."/>
            <person name="Daum C."/>
            <person name="Ng V."/>
            <person name="Clum A."/>
            <person name="Steindorff A."/>
            <person name="Ohm R.A."/>
            <person name="Martin F."/>
            <person name="Silar P."/>
            <person name="Natvig D.O."/>
            <person name="Lalanne C."/>
            <person name="Gautier V."/>
            <person name="Ament-Velasquez S.L."/>
            <person name="Kruys A."/>
            <person name="Hutchinson M.I."/>
            <person name="Powell A.J."/>
            <person name="Barry K."/>
            <person name="Miller A.N."/>
            <person name="Grigoriev I.V."/>
            <person name="Debuchy R."/>
            <person name="Gladieux P."/>
            <person name="Hiltunen Thoren M."/>
            <person name="Johannesson H."/>
        </authorList>
    </citation>
    <scope>NUCLEOTIDE SEQUENCE</scope>
    <source>
        <strain evidence="2">SMH4131-1</strain>
    </source>
</reference>
<keyword evidence="1" id="KW-0472">Membrane</keyword>
<dbReference type="EMBL" id="JAUEPO010000001">
    <property type="protein sequence ID" value="KAK3335970.1"/>
    <property type="molecule type" value="Genomic_DNA"/>
</dbReference>
<proteinExistence type="predicted"/>